<sequence length="215" mass="23173">MSLSSALSGKGFHVVHTTRVVLDAPCPECSLHLVHDLPPHVYVDPYELAQRPGFTFTLEGSSDLELPVFAVDPAGSVLLLTVDVPSKNTTELSVNVPLHARYGTPVADSGSPYETIPLKEPLGFWACPATGEHHAPPDALAPYIPEDAFKDSILTVIPHNASSSPVQLTIPVGRVADLAFVDIGTFGTMLFMFLYLATVALRTARRLHTPRPKTE</sequence>
<comment type="pathway">
    <text evidence="2 10">Glycolipid biosynthesis; glycosylphosphatidylinositol-anchor biosynthesis.</text>
</comment>
<evidence type="ECO:0000256" key="1">
    <source>
        <dbReference type="ARBA" id="ARBA00004389"/>
    </source>
</evidence>
<dbReference type="Pfam" id="PF08320">
    <property type="entry name" value="PIG-X"/>
    <property type="match status" value="1"/>
</dbReference>
<keyword evidence="4 10" id="KW-0337">GPI-anchor biosynthesis</keyword>
<comment type="similarity">
    <text evidence="3 10">Belongs to the PIGX family.</text>
</comment>
<dbReference type="GO" id="GO:0006506">
    <property type="term" value="P:GPI anchor biosynthetic process"/>
    <property type="evidence" value="ECO:0007669"/>
    <property type="project" value="UniProtKB-UniPathway"/>
</dbReference>
<evidence type="ECO:0000256" key="2">
    <source>
        <dbReference type="ARBA" id="ARBA00004687"/>
    </source>
</evidence>
<evidence type="ECO:0000256" key="9">
    <source>
        <dbReference type="ARBA" id="ARBA00023180"/>
    </source>
</evidence>
<dbReference type="PANTHER" id="PTHR28650:SF1">
    <property type="entry name" value="PHOSPHATIDYLINOSITOL-GLYCAN BIOSYNTHESIS CLASS X PROTEIN"/>
    <property type="match status" value="1"/>
</dbReference>
<dbReference type="InterPro" id="IPR040039">
    <property type="entry name" value="PIGX"/>
</dbReference>
<dbReference type="UniPathway" id="UPA00196"/>
<evidence type="ECO:0000256" key="7">
    <source>
        <dbReference type="ARBA" id="ARBA00022989"/>
    </source>
</evidence>
<feature type="transmembrane region" description="Helical" evidence="10">
    <location>
        <begin position="178"/>
        <end position="201"/>
    </location>
</feature>
<evidence type="ECO:0000256" key="8">
    <source>
        <dbReference type="ARBA" id="ARBA00023136"/>
    </source>
</evidence>
<dbReference type="SMART" id="SM00780">
    <property type="entry name" value="PIG-X"/>
    <property type="match status" value="1"/>
</dbReference>
<evidence type="ECO:0000256" key="6">
    <source>
        <dbReference type="ARBA" id="ARBA00022824"/>
    </source>
</evidence>
<dbReference type="OrthoDB" id="5546453at2759"/>
<organism evidence="11 12">
    <name type="scientific">Obba rivulosa</name>
    <dbReference type="NCBI Taxonomy" id="1052685"/>
    <lineage>
        <taxon>Eukaryota</taxon>
        <taxon>Fungi</taxon>
        <taxon>Dikarya</taxon>
        <taxon>Basidiomycota</taxon>
        <taxon>Agaricomycotina</taxon>
        <taxon>Agaricomycetes</taxon>
        <taxon>Polyporales</taxon>
        <taxon>Gelatoporiaceae</taxon>
        <taxon>Obba</taxon>
    </lineage>
</organism>
<evidence type="ECO:0000313" key="12">
    <source>
        <dbReference type="Proteomes" id="UP000250043"/>
    </source>
</evidence>
<keyword evidence="12" id="KW-1185">Reference proteome</keyword>
<dbReference type="EMBL" id="KV722337">
    <property type="protein sequence ID" value="OCH95220.1"/>
    <property type="molecule type" value="Genomic_DNA"/>
</dbReference>
<keyword evidence="7 10" id="KW-1133">Transmembrane helix</keyword>
<evidence type="ECO:0000256" key="4">
    <source>
        <dbReference type="ARBA" id="ARBA00022502"/>
    </source>
</evidence>
<dbReference type="PANTHER" id="PTHR28650">
    <property type="entry name" value="PHOSPHATIDYLINOSITOL-GLYCAN BIOSYNTHESIS CLASS X PROTEIN"/>
    <property type="match status" value="1"/>
</dbReference>
<protein>
    <recommendedName>
        <fullName evidence="10">Protein PBN1</fullName>
    </recommendedName>
</protein>
<dbReference type="AlphaFoldDB" id="A0A8E2DSY0"/>
<dbReference type="InterPro" id="IPR013233">
    <property type="entry name" value="PIG-X/PBN1"/>
</dbReference>
<accession>A0A8E2DSY0</accession>
<dbReference type="Proteomes" id="UP000250043">
    <property type="component" value="Unassembled WGS sequence"/>
</dbReference>
<comment type="subcellular location">
    <subcellularLocation>
        <location evidence="1 10">Endoplasmic reticulum membrane</location>
        <topology evidence="1 10">Single-pass membrane protein</topology>
    </subcellularLocation>
</comment>
<keyword evidence="6 10" id="KW-0256">Endoplasmic reticulum</keyword>
<evidence type="ECO:0000256" key="10">
    <source>
        <dbReference type="RuleBase" id="RU366056"/>
    </source>
</evidence>
<evidence type="ECO:0000256" key="5">
    <source>
        <dbReference type="ARBA" id="ARBA00022692"/>
    </source>
</evidence>
<gene>
    <name evidence="11" type="ORF">OBBRIDRAFT_809924</name>
</gene>
<evidence type="ECO:0000313" key="11">
    <source>
        <dbReference type="EMBL" id="OCH95220.1"/>
    </source>
</evidence>
<proteinExistence type="inferred from homology"/>
<keyword evidence="5 10" id="KW-0812">Transmembrane</keyword>
<reference evidence="11 12" key="1">
    <citation type="submission" date="2016-07" db="EMBL/GenBank/DDBJ databases">
        <title>Draft genome of the white-rot fungus Obba rivulosa 3A-2.</title>
        <authorList>
            <consortium name="DOE Joint Genome Institute"/>
            <person name="Miettinen O."/>
            <person name="Riley R."/>
            <person name="Acob R."/>
            <person name="Barry K."/>
            <person name="Cullen D."/>
            <person name="De Vries R."/>
            <person name="Hainaut M."/>
            <person name="Hatakka A."/>
            <person name="Henrissat B."/>
            <person name="Hilden K."/>
            <person name="Kuo R."/>
            <person name="Labutti K."/>
            <person name="Lipzen A."/>
            <person name="Makela M.R."/>
            <person name="Sandor L."/>
            <person name="Spatafora J.W."/>
            <person name="Grigoriev I.V."/>
            <person name="Hibbett D.S."/>
        </authorList>
    </citation>
    <scope>NUCLEOTIDE SEQUENCE [LARGE SCALE GENOMIC DNA]</scope>
    <source>
        <strain evidence="11 12">3A-2</strain>
    </source>
</reference>
<comment type="function">
    <text evidence="10">Required for proper folding and/or the stability of a subset of proteins in the endoplasmic reticulum. Component of glycosylphosphatidylinositol-mannosyltransferase 1 which transfers the first of the 4 mannoses in the GPI-anchor precursors during GPI-anchor biosynthesis. Probably acts by stabilizing the mannosyltransferase GPI14.</text>
</comment>
<name>A0A8E2DSY0_9APHY</name>
<dbReference type="GO" id="GO:0005789">
    <property type="term" value="C:endoplasmic reticulum membrane"/>
    <property type="evidence" value="ECO:0007669"/>
    <property type="project" value="UniProtKB-SubCell"/>
</dbReference>
<evidence type="ECO:0000256" key="3">
    <source>
        <dbReference type="ARBA" id="ARBA00010345"/>
    </source>
</evidence>
<keyword evidence="8 10" id="KW-0472">Membrane</keyword>
<keyword evidence="9" id="KW-0325">Glycoprotein</keyword>